<comment type="similarity">
    <text evidence="1 3">Belongs to the bacterial flagellin family.</text>
</comment>
<dbReference type="RefSeq" id="WP_153353193.1">
    <property type="nucleotide sequence ID" value="NZ_JAYKOO010000005.1"/>
</dbReference>
<keyword evidence="6" id="KW-0966">Cell projection</keyword>
<evidence type="ECO:0000256" key="2">
    <source>
        <dbReference type="ARBA" id="ARBA00023143"/>
    </source>
</evidence>
<dbReference type="Pfam" id="PF00669">
    <property type="entry name" value="Flagellin_N"/>
    <property type="match status" value="1"/>
</dbReference>
<keyword evidence="3" id="KW-0964">Secreted</keyword>
<dbReference type="PANTHER" id="PTHR42792">
    <property type="entry name" value="FLAGELLIN"/>
    <property type="match status" value="1"/>
</dbReference>
<feature type="domain" description="Flagellin C-terminal" evidence="5">
    <location>
        <begin position="244"/>
        <end position="328"/>
    </location>
</feature>
<dbReference type="PRINTS" id="PR00207">
    <property type="entry name" value="FLAGELLIN"/>
</dbReference>
<comment type="caution">
    <text evidence="6">The sequence shown here is derived from an EMBL/GenBank/DDBJ whole genome shotgun (WGS) entry which is preliminary data.</text>
</comment>
<evidence type="ECO:0000313" key="6">
    <source>
        <dbReference type="EMBL" id="MQY45670.1"/>
    </source>
</evidence>
<dbReference type="SUPFAM" id="SSF64518">
    <property type="entry name" value="Phase 1 flagellin"/>
    <property type="match status" value="1"/>
</dbReference>
<organism evidence="6 7">
    <name type="scientific">Endobacterium cereale</name>
    <dbReference type="NCBI Taxonomy" id="2663029"/>
    <lineage>
        <taxon>Bacteria</taxon>
        <taxon>Pseudomonadati</taxon>
        <taxon>Pseudomonadota</taxon>
        <taxon>Alphaproteobacteria</taxon>
        <taxon>Hyphomicrobiales</taxon>
        <taxon>Rhizobiaceae</taxon>
        <taxon>Endobacterium</taxon>
    </lineage>
</organism>
<keyword evidence="2 3" id="KW-0975">Bacterial flagellum</keyword>
<feature type="domain" description="Flagellin N-terminal" evidence="4">
    <location>
        <begin position="4"/>
        <end position="135"/>
    </location>
</feature>
<dbReference type="PANTHER" id="PTHR42792:SF2">
    <property type="entry name" value="FLAGELLIN"/>
    <property type="match status" value="1"/>
</dbReference>
<accession>A0A6A8A7P9</accession>
<dbReference type="AlphaFoldDB" id="A0A6A8A7P9"/>
<dbReference type="Pfam" id="PF00700">
    <property type="entry name" value="Flagellin_C"/>
    <property type="match status" value="1"/>
</dbReference>
<proteinExistence type="inferred from homology"/>
<sequence length="329" mass="35119">MYSIITNSAAKAALGTLRSINHHLDQTQSRVASGYRIGHASDDAAYWSIARTMKSDDKALSAVQDALSLGTATIDTAYTGLSSSVEVVDEIKAKLVAASEPGVEKGKVNKELTQLKDQLLAIAKSSTFNGVNWLNIGNTTASTVQVVGSFVRDTNRVVSMNTIDFDIYGDAGNGNMLALVDDRTSATGGAAGILTSTWFADAASADTNWVLHLNDSNSATAVEIEIEIEIDDTTSNDDLGEMISTVDKMLQQLTNAGAQYGALKMRVDLQTEFVGALRDWTTKGVSKLIDADMDEEATRLKALQAREQLTTQALSIANSTPSALLQLFQ</sequence>
<dbReference type="InterPro" id="IPR046358">
    <property type="entry name" value="Flagellin_C"/>
</dbReference>
<comment type="subcellular location">
    <subcellularLocation>
        <location evidence="3">Secreted</location>
    </subcellularLocation>
    <subcellularLocation>
        <location evidence="3">Bacterial flagellum</location>
    </subcellularLocation>
</comment>
<dbReference type="Gene3D" id="1.20.1330.10">
    <property type="entry name" value="f41 fragment of flagellin, N-terminal domain"/>
    <property type="match status" value="1"/>
</dbReference>
<dbReference type="GO" id="GO:0009288">
    <property type="term" value="C:bacterial-type flagellum"/>
    <property type="evidence" value="ECO:0007669"/>
    <property type="project" value="UniProtKB-SubCell"/>
</dbReference>
<protein>
    <recommendedName>
        <fullName evidence="3">Flagellin</fullName>
    </recommendedName>
</protein>
<keyword evidence="7" id="KW-1185">Reference proteome</keyword>
<keyword evidence="6" id="KW-0282">Flagellum</keyword>
<dbReference type="Proteomes" id="UP000435138">
    <property type="component" value="Unassembled WGS sequence"/>
</dbReference>
<evidence type="ECO:0000256" key="3">
    <source>
        <dbReference type="RuleBase" id="RU362073"/>
    </source>
</evidence>
<dbReference type="GO" id="GO:0005576">
    <property type="term" value="C:extracellular region"/>
    <property type="evidence" value="ECO:0007669"/>
    <property type="project" value="UniProtKB-SubCell"/>
</dbReference>
<name>A0A6A8A7P9_9HYPH</name>
<keyword evidence="6" id="KW-0969">Cilium</keyword>
<comment type="function">
    <text evidence="3">Flagellin is the subunit protein which polymerizes to form the filaments of bacterial flagella.</text>
</comment>
<reference evidence="6 7" key="1">
    <citation type="submission" date="2019-11" db="EMBL/GenBank/DDBJ databases">
        <title>Genome analysis of Rhizobacterium cereale a novel genus and species isolated from maize roots in North Spain.</title>
        <authorList>
            <person name="Menendez E."/>
            <person name="Flores-Felix J.D."/>
            <person name="Ramirez-Bahena M.-H."/>
            <person name="Igual J.M."/>
            <person name="Garcia-Fraile P."/>
            <person name="Peix A."/>
            <person name="Velazquez E."/>
        </authorList>
    </citation>
    <scope>NUCLEOTIDE SEQUENCE [LARGE SCALE GENOMIC DNA]</scope>
    <source>
        <strain evidence="6 7">RZME27</strain>
    </source>
</reference>
<dbReference type="InterPro" id="IPR001492">
    <property type="entry name" value="Flagellin"/>
</dbReference>
<dbReference type="InterPro" id="IPR001029">
    <property type="entry name" value="Flagellin_N"/>
</dbReference>
<evidence type="ECO:0000259" key="5">
    <source>
        <dbReference type="Pfam" id="PF00700"/>
    </source>
</evidence>
<evidence type="ECO:0000313" key="7">
    <source>
        <dbReference type="Proteomes" id="UP000435138"/>
    </source>
</evidence>
<evidence type="ECO:0000259" key="4">
    <source>
        <dbReference type="Pfam" id="PF00669"/>
    </source>
</evidence>
<dbReference type="GO" id="GO:0005198">
    <property type="term" value="F:structural molecule activity"/>
    <property type="evidence" value="ECO:0007669"/>
    <property type="project" value="UniProtKB-UniRule"/>
</dbReference>
<gene>
    <name evidence="6" type="ORF">GAO09_06290</name>
</gene>
<dbReference type="EMBL" id="WIXI01000036">
    <property type="protein sequence ID" value="MQY45670.1"/>
    <property type="molecule type" value="Genomic_DNA"/>
</dbReference>
<evidence type="ECO:0000256" key="1">
    <source>
        <dbReference type="ARBA" id="ARBA00005709"/>
    </source>
</evidence>